<sequence length="1197" mass="133048">MGAQETAAEEVMRAAAAEVSTPSTARRIRLFRHTLPHLLEKASESPSDTTLFVDLIFHTLPIYDDRASRKAVDDMVIHALGGSTFMKTFAATLVQSMEKSLKVTCPIVCFKLLRWSCYLLRWSQFATLSKGGFSRLANAQAVLCQVLMDGSFRRRRTCKQLFTHLFSESIGTYKMYIEEVRDSRISVRDSPAFLNVILDFTTTSSTLFAEYKPLFLDLYVKTILSSKDRPSQASSEAFKPLFLEMGHEDFKNIVVPSCIRMLKRNPEIVLQSIGYLLKTVRLDLSKYCMEFMPVLLHQSRHSVEERRIIALTTVGTLSGKSSDPDALPSMFNAIKAILGGSEGKLSLPYQRIGMINALEQLSSSPPKQISRLAPSLSSFLLMSYKDDGIEEVKLAILSALGSWASVSTEIVQPDVVSFIAAGLKDKDTLRKGHLKLLRVICKNSDSLTKVASLLDHLIQLSKTGFTKATQRLDGIYALFSVSRLAAIDTKADAAVLKEKLWILIAQNEPSLISVQLLSKLTDEDCLTFVDLLQSLLVEHLSRVEEFFSVQSLLQMLIYLVCHPSWEVRKISYDATRKVLSSTGSLAEDLLFLFTNWLSLVGERMSILKQSDIDNSADSQLSFLPSSEVLVKCLLLIAPYVVDHSARSYSQLILCSHHPCISSSDHAASVWKRLQRRLKQQKISFIDLISPNISVICKELLSQDGLFSSNKQVQCAALYSLSTLMTITPSDAFLEFEKHFIGLPDRTLHDDFSENDIKIFYTPEGQLSTEQGVYVAEAVASKNTKLAKGRFRAYDDQDAESTRSGPLTKSDKRESSSISKRETGKSIKKTAPVEKAKTAKEEAKELLLKEEASLREKIGHVQKNLSLMLNALGELAIANPIFTHGQLPYLVNYVEPLLSSPIVSDAAFCAMLNLARCTAPPLCNWAPEIAAAIRVIAVDDFEMVMDLMPVTVEEDSKKKSPSGLFEQIVTGLTVACKAGPLPADSFTFVFPIMERILFSTKKTRLHDDVLQIISLHLDQILPLPRPRMLSVLYHVLSTVPSYHPSVGPMLNELCLGLKSNDLPQALVGVYAKEAHVRLACLTAIKCIPGHSVQRDLQVSTSLWIAAHDLEKVVAELAEELWDRFGFDVFTDYSGIFDALSHKNYNVRAAAAEALAAALDENPDKMQDTLSTLFLCTSEILVLELNLGIHIGLEDRVLH</sequence>
<gene>
    <name evidence="4" type="ORF">GUJ93_ZPchr0013g37826</name>
</gene>
<keyword evidence="1" id="KW-0677">Repeat</keyword>
<accession>A0A8J5WXM1</accession>
<dbReference type="EMBL" id="JAAALK010000079">
    <property type="protein sequence ID" value="KAG8097980.1"/>
    <property type="molecule type" value="Genomic_DNA"/>
</dbReference>
<evidence type="ECO:0000256" key="2">
    <source>
        <dbReference type="SAM" id="MobiDB-lite"/>
    </source>
</evidence>
<feature type="compositionally biased region" description="Basic and acidic residues" evidence="2">
    <location>
        <begin position="808"/>
        <end position="835"/>
    </location>
</feature>
<protein>
    <recommendedName>
        <fullName evidence="3">Stalled ribosome sensor GCN1-like N-terminal domain-containing protein</fullName>
    </recommendedName>
</protein>
<evidence type="ECO:0000313" key="5">
    <source>
        <dbReference type="Proteomes" id="UP000729402"/>
    </source>
</evidence>
<evidence type="ECO:0000256" key="1">
    <source>
        <dbReference type="ARBA" id="ARBA00022737"/>
    </source>
</evidence>
<dbReference type="GO" id="GO:0006417">
    <property type="term" value="P:regulation of translation"/>
    <property type="evidence" value="ECO:0007669"/>
    <property type="project" value="TreeGrafter"/>
</dbReference>
<dbReference type="AlphaFoldDB" id="A0A8J5WXM1"/>
<name>A0A8J5WXM1_ZIZPA</name>
<proteinExistence type="predicted"/>
<dbReference type="InterPro" id="IPR056810">
    <property type="entry name" value="GNC1-like_N"/>
</dbReference>
<dbReference type="GO" id="GO:0034198">
    <property type="term" value="P:cellular response to amino acid starvation"/>
    <property type="evidence" value="ECO:0007669"/>
    <property type="project" value="TreeGrafter"/>
</dbReference>
<dbReference type="PANTHER" id="PTHR23346:SF7">
    <property type="entry name" value="STALLED RIBOSOME SENSOR GCN1"/>
    <property type="match status" value="1"/>
</dbReference>
<comment type="caution">
    <text evidence="4">The sequence shown here is derived from an EMBL/GenBank/DDBJ whole genome shotgun (WGS) entry which is preliminary data.</text>
</comment>
<reference evidence="4" key="2">
    <citation type="submission" date="2021-02" db="EMBL/GenBank/DDBJ databases">
        <authorList>
            <person name="Kimball J.A."/>
            <person name="Haas M.W."/>
            <person name="Macchietto M."/>
            <person name="Kono T."/>
            <person name="Duquette J."/>
            <person name="Shao M."/>
        </authorList>
    </citation>
    <scope>NUCLEOTIDE SEQUENCE</scope>
    <source>
        <tissue evidence="4">Fresh leaf tissue</tissue>
    </source>
</reference>
<organism evidence="4 5">
    <name type="scientific">Zizania palustris</name>
    <name type="common">Northern wild rice</name>
    <dbReference type="NCBI Taxonomy" id="103762"/>
    <lineage>
        <taxon>Eukaryota</taxon>
        <taxon>Viridiplantae</taxon>
        <taxon>Streptophyta</taxon>
        <taxon>Embryophyta</taxon>
        <taxon>Tracheophyta</taxon>
        <taxon>Spermatophyta</taxon>
        <taxon>Magnoliopsida</taxon>
        <taxon>Liliopsida</taxon>
        <taxon>Poales</taxon>
        <taxon>Poaceae</taxon>
        <taxon>BOP clade</taxon>
        <taxon>Oryzoideae</taxon>
        <taxon>Oryzeae</taxon>
        <taxon>Zizaniinae</taxon>
        <taxon>Zizania</taxon>
    </lineage>
</organism>
<dbReference type="PANTHER" id="PTHR23346">
    <property type="entry name" value="TRANSLATIONAL ACTIVATOR GCN1-RELATED"/>
    <property type="match status" value="1"/>
</dbReference>
<keyword evidence="5" id="KW-1185">Reference proteome</keyword>
<reference evidence="4" key="1">
    <citation type="journal article" date="2021" name="bioRxiv">
        <title>Whole Genome Assembly and Annotation of Northern Wild Rice, Zizania palustris L., Supports a Whole Genome Duplication in the Zizania Genus.</title>
        <authorList>
            <person name="Haas M."/>
            <person name="Kono T."/>
            <person name="Macchietto M."/>
            <person name="Millas R."/>
            <person name="McGilp L."/>
            <person name="Shao M."/>
            <person name="Duquette J."/>
            <person name="Hirsch C.N."/>
            <person name="Kimball J."/>
        </authorList>
    </citation>
    <scope>NUCLEOTIDE SEQUENCE</scope>
    <source>
        <tissue evidence="4">Fresh leaf tissue</tissue>
    </source>
</reference>
<dbReference type="OrthoDB" id="5148094at2759"/>
<evidence type="ECO:0000313" key="4">
    <source>
        <dbReference type="EMBL" id="KAG8097980.1"/>
    </source>
</evidence>
<dbReference type="Pfam" id="PF24993">
    <property type="entry name" value="GNC1_N"/>
    <property type="match status" value="1"/>
</dbReference>
<dbReference type="GO" id="GO:0019887">
    <property type="term" value="F:protein kinase regulator activity"/>
    <property type="evidence" value="ECO:0007669"/>
    <property type="project" value="TreeGrafter"/>
</dbReference>
<feature type="domain" description="Stalled ribosome sensor GCN1-like N-terminal" evidence="3">
    <location>
        <begin position="212"/>
        <end position="345"/>
    </location>
</feature>
<dbReference type="Proteomes" id="UP000729402">
    <property type="component" value="Unassembled WGS sequence"/>
</dbReference>
<dbReference type="GO" id="GO:0005829">
    <property type="term" value="C:cytosol"/>
    <property type="evidence" value="ECO:0007669"/>
    <property type="project" value="TreeGrafter"/>
</dbReference>
<feature type="region of interest" description="Disordered" evidence="2">
    <location>
        <begin position="792"/>
        <end position="835"/>
    </location>
</feature>
<evidence type="ECO:0000259" key="3">
    <source>
        <dbReference type="Pfam" id="PF24993"/>
    </source>
</evidence>